<evidence type="ECO:0000313" key="4">
    <source>
        <dbReference type="Proteomes" id="UP001332243"/>
    </source>
</evidence>
<keyword evidence="2" id="KW-1133">Transmembrane helix</keyword>
<feature type="region of interest" description="Disordered" evidence="1">
    <location>
        <begin position="1"/>
        <end position="20"/>
    </location>
</feature>
<feature type="transmembrane region" description="Helical" evidence="2">
    <location>
        <begin position="53"/>
        <end position="72"/>
    </location>
</feature>
<dbReference type="EMBL" id="JAZGQK010000016">
    <property type="protein sequence ID" value="MEE6260741.1"/>
    <property type="molecule type" value="Genomic_DNA"/>
</dbReference>
<gene>
    <name evidence="3" type="ORF">V1633_19845</name>
</gene>
<keyword evidence="2" id="KW-0812">Transmembrane</keyword>
<dbReference type="Proteomes" id="UP001332243">
    <property type="component" value="Unassembled WGS sequence"/>
</dbReference>
<proteinExistence type="predicted"/>
<sequence length="138" mass="14896">MTETTAGPPDGGGTPAPVRAPAAPSRRLRVAAVLVWVLVVEHAFALVTPPYELGVEHAFHLTFGAAYAWLALRLPTGRRAHRALLTVLLGIQLVGRCVVFTLIPDTWIRALLVLGALLTVVVVTMLWRPTRQAANPPR</sequence>
<evidence type="ECO:0000256" key="1">
    <source>
        <dbReference type="SAM" id="MobiDB-lite"/>
    </source>
</evidence>
<keyword evidence="2" id="KW-0472">Membrane</keyword>
<accession>A0ABU7RW67</accession>
<feature type="transmembrane region" description="Helical" evidence="2">
    <location>
        <begin position="84"/>
        <end position="103"/>
    </location>
</feature>
<reference evidence="3 4" key="1">
    <citation type="submission" date="2024-01" db="EMBL/GenBank/DDBJ databases">
        <title>Genome insights into Plantactinospora sonchi sp. nov.</title>
        <authorList>
            <person name="Wang L."/>
        </authorList>
    </citation>
    <scope>NUCLEOTIDE SEQUENCE [LARGE SCALE GENOMIC DNA]</scope>
    <source>
        <strain evidence="3 4">NEAU-QY2</strain>
    </source>
</reference>
<name>A0ABU7RW67_9ACTN</name>
<comment type="caution">
    <text evidence="3">The sequence shown here is derived from an EMBL/GenBank/DDBJ whole genome shotgun (WGS) entry which is preliminary data.</text>
</comment>
<evidence type="ECO:0000313" key="3">
    <source>
        <dbReference type="EMBL" id="MEE6260741.1"/>
    </source>
</evidence>
<organism evidence="3 4">
    <name type="scientific">Plantactinospora sonchi</name>
    <dbReference type="NCBI Taxonomy" id="1544735"/>
    <lineage>
        <taxon>Bacteria</taxon>
        <taxon>Bacillati</taxon>
        <taxon>Actinomycetota</taxon>
        <taxon>Actinomycetes</taxon>
        <taxon>Micromonosporales</taxon>
        <taxon>Micromonosporaceae</taxon>
        <taxon>Plantactinospora</taxon>
    </lineage>
</organism>
<evidence type="ECO:0000256" key="2">
    <source>
        <dbReference type="SAM" id="Phobius"/>
    </source>
</evidence>
<dbReference type="RefSeq" id="WP_331215845.1">
    <property type="nucleotide sequence ID" value="NZ_JAZGQK010000016.1"/>
</dbReference>
<protein>
    <recommendedName>
        <fullName evidence="5">DUF4345 domain-containing protein</fullName>
    </recommendedName>
</protein>
<feature type="transmembrane region" description="Helical" evidence="2">
    <location>
        <begin position="28"/>
        <end position="47"/>
    </location>
</feature>
<feature type="transmembrane region" description="Helical" evidence="2">
    <location>
        <begin position="109"/>
        <end position="128"/>
    </location>
</feature>
<keyword evidence="4" id="KW-1185">Reference proteome</keyword>
<evidence type="ECO:0008006" key="5">
    <source>
        <dbReference type="Google" id="ProtNLM"/>
    </source>
</evidence>